<dbReference type="EMBL" id="DF933819">
    <property type="protein sequence ID" value="GAM37355.1"/>
    <property type="molecule type" value="Genomic_DNA"/>
</dbReference>
<dbReference type="InterPro" id="IPR001661">
    <property type="entry name" value="Glyco_hydro_37"/>
</dbReference>
<protein>
    <recommendedName>
        <fullName evidence="5">Trehalase</fullName>
        <ecNumber evidence="5">3.2.1.28</ecNumber>
    </recommendedName>
    <alternativeName>
        <fullName evidence="5">Alpha-trehalose glucohydrolase</fullName>
    </alternativeName>
</protein>
<dbReference type="GO" id="GO:0005737">
    <property type="term" value="C:cytoplasm"/>
    <property type="evidence" value="ECO:0007669"/>
    <property type="project" value="InterPro"/>
</dbReference>
<dbReference type="GO" id="GO:0004555">
    <property type="term" value="F:alpha,alpha-trehalase activity"/>
    <property type="evidence" value="ECO:0007669"/>
    <property type="project" value="UniProtKB-EC"/>
</dbReference>
<dbReference type="GO" id="GO:0005993">
    <property type="term" value="P:trehalose catabolic process"/>
    <property type="evidence" value="ECO:0007669"/>
    <property type="project" value="InterPro"/>
</dbReference>
<evidence type="ECO:0000256" key="5">
    <source>
        <dbReference type="RuleBase" id="RU361180"/>
    </source>
</evidence>
<dbReference type="Pfam" id="PF07492">
    <property type="entry name" value="Trehalase_Ca-bi"/>
    <property type="match status" value="1"/>
</dbReference>
<dbReference type="PROSITE" id="PS00928">
    <property type="entry name" value="TREHALASE_2"/>
    <property type="match status" value="1"/>
</dbReference>
<comment type="catalytic activity">
    <reaction evidence="1 5">
        <text>alpha,alpha-trehalose + H2O = alpha-D-glucose + beta-D-glucose</text>
        <dbReference type="Rhea" id="RHEA:32675"/>
        <dbReference type="ChEBI" id="CHEBI:15377"/>
        <dbReference type="ChEBI" id="CHEBI:15903"/>
        <dbReference type="ChEBI" id="CHEBI:16551"/>
        <dbReference type="ChEBI" id="CHEBI:17925"/>
        <dbReference type="EC" id="3.2.1.28"/>
    </reaction>
</comment>
<dbReference type="InterPro" id="IPR018232">
    <property type="entry name" value="Glyco_hydro_37_CS"/>
</dbReference>
<proteinExistence type="inferred from homology"/>
<dbReference type="Proteomes" id="UP000053095">
    <property type="component" value="Unassembled WGS sequence"/>
</dbReference>
<dbReference type="InterPro" id="IPR011120">
    <property type="entry name" value="Trehalase_Ca-bd"/>
</dbReference>
<dbReference type="GO" id="GO:0005509">
    <property type="term" value="F:calcium ion binding"/>
    <property type="evidence" value="ECO:0007669"/>
    <property type="project" value="InterPro"/>
</dbReference>
<feature type="domain" description="Neutral trehalase Ca2+ binding" evidence="6">
    <location>
        <begin position="24"/>
        <end position="52"/>
    </location>
</feature>
<comment type="similarity">
    <text evidence="2 5">Belongs to the glycosyl hydrolase 37 family.</text>
</comment>
<evidence type="ECO:0000256" key="1">
    <source>
        <dbReference type="ARBA" id="ARBA00001576"/>
    </source>
</evidence>
<keyword evidence="4 5" id="KW-0326">Glycosidase</keyword>
<dbReference type="PANTHER" id="PTHR23403:SF6">
    <property type="entry name" value="CYTOSOLIC NEUTRAL TREHALASE-RELATED"/>
    <property type="match status" value="1"/>
</dbReference>
<keyword evidence="3 5" id="KW-0378">Hydrolase</keyword>
<accession>A0A0B8MXT3</accession>
<dbReference type="PROSITE" id="PS00927">
    <property type="entry name" value="TREHALASE_1"/>
    <property type="match status" value="1"/>
</dbReference>
<evidence type="ECO:0000313" key="8">
    <source>
        <dbReference type="Proteomes" id="UP000053095"/>
    </source>
</evidence>
<keyword evidence="8" id="KW-1185">Reference proteome</keyword>
<dbReference type="PANTHER" id="PTHR23403">
    <property type="entry name" value="TREHALASE"/>
    <property type="match status" value="1"/>
</dbReference>
<dbReference type="AlphaFoldDB" id="A0A0B8MXT3"/>
<dbReference type="EC" id="3.2.1.28" evidence="5"/>
<evidence type="ECO:0000256" key="4">
    <source>
        <dbReference type="ARBA" id="ARBA00023295"/>
    </source>
</evidence>
<gene>
    <name evidence="7" type="ORF">TCE0_023f07209</name>
</gene>
<dbReference type="InterPro" id="IPR012341">
    <property type="entry name" value="6hp_glycosidase-like_sf"/>
</dbReference>
<evidence type="ECO:0000259" key="6">
    <source>
        <dbReference type="Pfam" id="PF07492"/>
    </source>
</evidence>
<evidence type="ECO:0000256" key="3">
    <source>
        <dbReference type="ARBA" id="ARBA00022801"/>
    </source>
</evidence>
<dbReference type="InterPro" id="IPR008928">
    <property type="entry name" value="6-hairpin_glycosidase_sf"/>
</dbReference>
<dbReference type="Pfam" id="PF01204">
    <property type="entry name" value="Trehalase"/>
    <property type="match status" value="1"/>
</dbReference>
<dbReference type="PRINTS" id="PR00744">
    <property type="entry name" value="GLHYDRLASE37"/>
</dbReference>
<evidence type="ECO:0000256" key="2">
    <source>
        <dbReference type="ARBA" id="ARBA00005615"/>
    </source>
</evidence>
<sequence>MGIPADVFGPHPRTFLIDTDHTLGALLSAEDTDDDYRITIDDKGPKLFLLRTVAFRRPYQMRGTYALSNLLQELTTAKDHGCKYFVLEEDRLNEPPVMRLKRLIRDCFWASLTRRIDWPNIERVAEDPKDWTDGRALRLYIPRGAKKELDYYMEHATAHFARPLDIQVLPDLANINASDLRSLMKKPGLLALEMESCICPESGIRSICGKPYVVPGGRFNELYGWDSYFICLGLLTSGQIDLAVSMTEQLCFCVEHYGKVLNANRSYYLGRSQPPFLTDLALKVYHRIAHLPSATAFLKRAILCAIKEYYQVWLAEPRYDPGTGLSRYRPLAAGIPLETEPGHFAHVLSPLAEKHGMSCEAFIQEYNDGDIYEPALDEYLAHDQGVRESGHDTTYRLDRRCANLVTVDLNSLLYKYEVDISYAIQTVFNNQLKLGETSQTASTHGGVIETSGVWSRRAERRKQAMSYYLWDDQAGMFFDYDIVAKQRSTYESATAFWPMWAGLSTNLQASHLVRYGLPRLEMMGGLAAGSEQSRGDIGADRPEKQWDFPYGWAPHQMLAWEGLLQYGYPAEAQRLVYKWLHMIVRSFKDFGGAVVEKYNVTDPSHPHKVSAEYGNQGLNFQGRPLEGFGWVNASFLVGLDLLPERLHQALGMCVPYDELITPLNSSVND</sequence>
<organism evidence="7 8">
    <name type="scientific">Talaromyces pinophilus</name>
    <name type="common">Penicillium pinophilum</name>
    <dbReference type="NCBI Taxonomy" id="128442"/>
    <lineage>
        <taxon>Eukaryota</taxon>
        <taxon>Fungi</taxon>
        <taxon>Dikarya</taxon>
        <taxon>Ascomycota</taxon>
        <taxon>Pezizomycotina</taxon>
        <taxon>Eurotiomycetes</taxon>
        <taxon>Eurotiomycetidae</taxon>
        <taxon>Eurotiales</taxon>
        <taxon>Trichocomaceae</taxon>
        <taxon>Talaromyces</taxon>
        <taxon>Talaromyces sect. Talaromyces</taxon>
    </lineage>
</organism>
<dbReference type="SUPFAM" id="SSF48208">
    <property type="entry name" value="Six-hairpin glycosidases"/>
    <property type="match status" value="1"/>
</dbReference>
<reference evidence="8" key="1">
    <citation type="journal article" date="2015" name="Genome Announc.">
        <title>Draft genome sequence of Talaromyces cellulolyticus strain Y-94, a source of lignocellulosic biomass-degrading enzymes.</title>
        <authorList>
            <person name="Fujii T."/>
            <person name="Koike H."/>
            <person name="Sawayama S."/>
            <person name="Yano S."/>
            <person name="Inoue H."/>
        </authorList>
    </citation>
    <scope>NUCLEOTIDE SEQUENCE [LARGE SCALE GENOMIC DNA]</scope>
    <source>
        <strain evidence="8">Y-94</strain>
    </source>
</reference>
<name>A0A0B8MXT3_TALPI</name>
<evidence type="ECO:0000313" key="7">
    <source>
        <dbReference type="EMBL" id="GAM37355.1"/>
    </source>
</evidence>
<dbReference type="Gene3D" id="1.50.10.10">
    <property type="match status" value="1"/>
</dbReference>